<evidence type="ECO:0000256" key="2">
    <source>
        <dbReference type="ARBA" id="ARBA00023163"/>
    </source>
</evidence>
<evidence type="ECO:0000256" key="4">
    <source>
        <dbReference type="SAM" id="MobiDB-lite"/>
    </source>
</evidence>
<feature type="domain" description="NR LBD" evidence="5">
    <location>
        <begin position="37"/>
        <end position="315"/>
    </location>
</feature>
<dbReference type="Pfam" id="PF00104">
    <property type="entry name" value="Hormone_recep"/>
    <property type="match status" value="1"/>
</dbReference>
<dbReference type="SUPFAM" id="SSF48508">
    <property type="entry name" value="Nuclear receptor ligand-binding domain"/>
    <property type="match status" value="1"/>
</dbReference>
<comment type="caution">
    <text evidence="6">The sequence shown here is derived from an EMBL/GenBank/DDBJ whole genome shotgun (WGS) entry which is preliminary data.</text>
</comment>
<name>A0AAV5VPS5_9BILA</name>
<dbReference type="InterPro" id="IPR000536">
    <property type="entry name" value="Nucl_hrmn_rcpt_lig-bd"/>
</dbReference>
<dbReference type="EMBL" id="BTSY01000004">
    <property type="protein sequence ID" value="GMT21545.1"/>
    <property type="molecule type" value="Genomic_DNA"/>
</dbReference>
<dbReference type="InterPro" id="IPR035500">
    <property type="entry name" value="NHR-like_dom_sf"/>
</dbReference>
<evidence type="ECO:0000313" key="7">
    <source>
        <dbReference type="Proteomes" id="UP001432322"/>
    </source>
</evidence>
<keyword evidence="2" id="KW-0804">Transcription</keyword>
<dbReference type="GO" id="GO:0003700">
    <property type="term" value="F:DNA-binding transcription factor activity"/>
    <property type="evidence" value="ECO:0007669"/>
    <property type="project" value="TreeGrafter"/>
</dbReference>
<organism evidence="6 7">
    <name type="scientific">Pristionchus fissidentatus</name>
    <dbReference type="NCBI Taxonomy" id="1538716"/>
    <lineage>
        <taxon>Eukaryota</taxon>
        <taxon>Metazoa</taxon>
        <taxon>Ecdysozoa</taxon>
        <taxon>Nematoda</taxon>
        <taxon>Chromadorea</taxon>
        <taxon>Rhabditida</taxon>
        <taxon>Rhabditina</taxon>
        <taxon>Diplogasteromorpha</taxon>
        <taxon>Diplogasteroidea</taxon>
        <taxon>Neodiplogasteridae</taxon>
        <taxon>Pristionchus</taxon>
    </lineage>
</organism>
<feature type="compositionally biased region" description="Low complexity" evidence="4">
    <location>
        <begin position="19"/>
        <end position="31"/>
    </location>
</feature>
<dbReference type="GO" id="GO:0005634">
    <property type="term" value="C:nucleus"/>
    <property type="evidence" value="ECO:0007669"/>
    <property type="project" value="TreeGrafter"/>
</dbReference>
<feature type="non-terminal residue" evidence="6">
    <location>
        <position position="1"/>
    </location>
</feature>
<proteinExistence type="predicted"/>
<keyword evidence="1" id="KW-0805">Transcription regulation</keyword>
<reference evidence="6" key="1">
    <citation type="submission" date="2023-10" db="EMBL/GenBank/DDBJ databases">
        <title>Genome assembly of Pristionchus species.</title>
        <authorList>
            <person name="Yoshida K."/>
            <person name="Sommer R.J."/>
        </authorList>
    </citation>
    <scope>NUCLEOTIDE SEQUENCE</scope>
    <source>
        <strain evidence="6">RS5133</strain>
    </source>
</reference>
<evidence type="ECO:0000256" key="1">
    <source>
        <dbReference type="ARBA" id="ARBA00023015"/>
    </source>
</evidence>
<dbReference type="PANTHER" id="PTHR46011:SF6">
    <property type="entry name" value="HIGH ZINC ACTIVATED NUCLEAR RECEPTOR PROTEIN"/>
    <property type="match status" value="1"/>
</dbReference>
<sequence>RFERFSSVMRSAVSKDESSSQTTPPTTQAETPGEDASSRQLIEPSPFMDHKCFSNLPSTSNVFFDNLKKGYGLFCTLRRCGELGTSLRQLSGGFQLASETMLVPATYSHLIPNARIAGGALLEMANSSYPDFQKLSDEDKKCVAQRRFLQILSLDRSYRSAHYFPHEDTIVLNYCTVMNEKVLTTFFDDCPSTINKADAMDEVKRSLRHALLLNKRNFLKVRPTNEEFLALIGLLLWADEISNENEALSSIAERNRAEILSQLHDFYLKQGVHEYATRLGDVLCLIESMEKMACKMQEDFHLYRLMNFFDEDFEK</sequence>
<evidence type="ECO:0000313" key="6">
    <source>
        <dbReference type="EMBL" id="GMT21545.1"/>
    </source>
</evidence>
<dbReference type="PROSITE" id="PS51843">
    <property type="entry name" value="NR_LBD"/>
    <property type="match status" value="1"/>
</dbReference>
<dbReference type="AlphaFoldDB" id="A0AAV5VPS5"/>
<evidence type="ECO:0000256" key="3">
    <source>
        <dbReference type="ARBA" id="ARBA00023170"/>
    </source>
</evidence>
<dbReference type="PANTHER" id="PTHR46011">
    <property type="entry name" value="NUCLEAR HORMONE RECEPTOR FAMILY MEMBER NHR-86-RELATED"/>
    <property type="match status" value="1"/>
</dbReference>
<evidence type="ECO:0000259" key="5">
    <source>
        <dbReference type="PROSITE" id="PS51843"/>
    </source>
</evidence>
<keyword evidence="7" id="KW-1185">Reference proteome</keyword>
<gene>
    <name evidence="6" type="ORF">PFISCL1PPCAC_12842</name>
</gene>
<dbReference type="SMART" id="SM00430">
    <property type="entry name" value="HOLI"/>
    <property type="match status" value="1"/>
</dbReference>
<dbReference type="Proteomes" id="UP001432322">
    <property type="component" value="Unassembled WGS sequence"/>
</dbReference>
<keyword evidence="3" id="KW-0675">Receptor</keyword>
<dbReference type="Gene3D" id="1.10.565.10">
    <property type="entry name" value="Retinoid X Receptor"/>
    <property type="match status" value="1"/>
</dbReference>
<feature type="region of interest" description="Disordered" evidence="4">
    <location>
        <begin position="1"/>
        <end position="40"/>
    </location>
</feature>
<protein>
    <recommendedName>
        <fullName evidence="5">NR LBD domain-containing protein</fullName>
    </recommendedName>
</protein>
<accession>A0AAV5VPS5</accession>